<comment type="cofactor">
    <cofactor evidence="7">
        <name>Cu cation</name>
        <dbReference type="ChEBI" id="CHEBI:23378"/>
    </cofactor>
    <text evidence="7">Binds 1 copper ion per subunit.</text>
</comment>
<evidence type="ECO:0000313" key="10">
    <source>
        <dbReference type="EMBL" id="MBJ7610145.1"/>
    </source>
</evidence>
<dbReference type="PANTHER" id="PTHR36507:SF1">
    <property type="entry name" value="BLL1555 PROTEIN"/>
    <property type="match status" value="1"/>
</dbReference>
<feature type="binding site" evidence="7">
    <location>
        <position position="127"/>
    </location>
    <ligand>
        <name>Cu cation</name>
        <dbReference type="ChEBI" id="CHEBI:23378"/>
    </ligand>
</feature>
<evidence type="ECO:0000256" key="4">
    <source>
        <dbReference type="ARBA" id="ARBA00022764"/>
    </source>
</evidence>
<comment type="subcellular location">
    <subcellularLocation>
        <location evidence="1">Periplasm</location>
    </subcellularLocation>
</comment>
<keyword evidence="2" id="KW-0813">Transport</keyword>
<dbReference type="GO" id="GO:0042597">
    <property type="term" value="C:periplasmic space"/>
    <property type="evidence" value="ECO:0007669"/>
    <property type="project" value="UniProtKB-SubCell"/>
</dbReference>
<dbReference type="Pfam" id="PF00127">
    <property type="entry name" value="Copper-bind"/>
    <property type="match status" value="1"/>
</dbReference>
<dbReference type="PRINTS" id="PR00155">
    <property type="entry name" value="AMICYANIN"/>
</dbReference>
<proteinExistence type="predicted"/>
<keyword evidence="4" id="KW-0574">Periplasm</keyword>
<dbReference type="InterPro" id="IPR008972">
    <property type="entry name" value="Cupredoxin"/>
</dbReference>
<dbReference type="InterPro" id="IPR002386">
    <property type="entry name" value="Amicyanin/Pseudoazurin"/>
</dbReference>
<evidence type="ECO:0000256" key="3">
    <source>
        <dbReference type="ARBA" id="ARBA00022723"/>
    </source>
</evidence>
<feature type="binding site" evidence="7">
    <location>
        <position position="121"/>
    </location>
    <ligand>
        <name>Cu cation</name>
        <dbReference type="ChEBI" id="CHEBI:23378"/>
    </ligand>
</feature>
<dbReference type="EMBL" id="JAEKNN010000057">
    <property type="protein sequence ID" value="MBJ7610145.1"/>
    <property type="molecule type" value="Genomic_DNA"/>
</dbReference>
<evidence type="ECO:0000256" key="5">
    <source>
        <dbReference type="ARBA" id="ARBA00022982"/>
    </source>
</evidence>
<dbReference type="PANTHER" id="PTHR36507">
    <property type="entry name" value="BLL1555 PROTEIN"/>
    <property type="match status" value="1"/>
</dbReference>
<gene>
    <name evidence="10" type="ORF">JF887_12045</name>
</gene>
<comment type="caution">
    <text evidence="10">The sequence shown here is derived from an EMBL/GenBank/DDBJ whole genome shotgun (WGS) entry which is preliminary data.</text>
</comment>
<feature type="signal peptide" evidence="8">
    <location>
        <begin position="1"/>
        <end position="25"/>
    </location>
</feature>
<dbReference type="Proteomes" id="UP000614410">
    <property type="component" value="Unassembled WGS sequence"/>
</dbReference>
<keyword evidence="6 7" id="KW-0186">Copper</keyword>
<dbReference type="GO" id="GO:0009055">
    <property type="term" value="F:electron transfer activity"/>
    <property type="evidence" value="ECO:0007669"/>
    <property type="project" value="InterPro"/>
</dbReference>
<evidence type="ECO:0000259" key="9">
    <source>
        <dbReference type="Pfam" id="PF00127"/>
    </source>
</evidence>
<name>A0A934NGL0_9BACT</name>
<organism evidence="10 11">
    <name type="scientific">Candidatus Amunia macphersoniae</name>
    <dbReference type="NCBI Taxonomy" id="3127014"/>
    <lineage>
        <taxon>Bacteria</taxon>
        <taxon>Bacillati</taxon>
        <taxon>Candidatus Dormiibacterota</taxon>
        <taxon>Candidatus Dormibacteria</taxon>
        <taxon>Candidatus Aeolococcales</taxon>
        <taxon>Candidatus Aeolococcaceae</taxon>
        <taxon>Candidatus Amunia</taxon>
    </lineage>
</organism>
<dbReference type="InterPro" id="IPR052721">
    <property type="entry name" value="ET_Amicyanin"/>
</dbReference>
<evidence type="ECO:0000313" key="11">
    <source>
        <dbReference type="Proteomes" id="UP000614410"/>
    </source>
</evidence>
<accession>A0A934NGL0</accession>
<protein>
    <submittedName>
        <fullName evidence="10">Cupredoxin domain-containing protein</fullName>
    </submittedName>
</protein>
<dbReference type="Gene3D" id="2.60.40.420">
    <property type="entry name" value="Cupredoxins - blue copper proteins"/>
    <property type="match status" value="1"/>
</dbReference>
<dbReference type="GO" id="GO:0005507">
    <property type="term" value="F:copper ion binding"/>
    <property type="evidence" value="ECO:0007669"/>
    <property type="project" value="InterPro"/>
</dbReference>
<keyword evidence="3 7" id="KW-0479">Metal-binding</keyword>
<keyword evidence="5" id="KW-0249">Electron transport</keyword>
<sequence length="135" mass="13495">MTRIRPIAIGAGLALVILLSGCGNGPPAGAVAGGGGGGTVGSGAASGLGTPAKQVQATADLKFNPGTTTVKSGDVIQWTNTGGVPHNVTFDSYQTLTSQTMQQGDLWQVKFTTAGTYAYHCTFHPGMDGQITVGG</sequence>
<evidence type="ECO:0000256" key="1">
    <source>
        <dbReference type="ARBA" id="ARBA00004418"/>
    </source>
</evidence>
<keyword evidence="8" id="KW-0732">Signal</keyword>
<feature type="binding site" evidence="7">
    <location>
        <position position="124"/>
    </location>
    <ligand>
        <name>Cu cation</name>
        <dbReference type="ChEBI" id="CHEBI:23378"/>
    </ligand>
</feature>
<dbReference type="InterPro" id="IPR000923">
    <property type="entry name" value="BlueCu_1"/>
</dbReference>
<evidence type="ECO:0000256" key="7">
    <source>
        <dbReference type="PIRSR" id="PIRSR602386-1"/>
    </source>
</evidence>
<feature type="chain" id="PRO_5036998502" evidence="8">
    <location>
        <begin position="26"/>
        <end position="135"/>
    </location>
</feature>
<evidence type="ECO:0000256" key="6">
    <source>
        <dbReference type="ARBA" id="ARBA00023008"/>
    </source>
</evidence>
<dbReference type="SUPFAM" id="SSF49503">
    <property type="entry name" value="Cupredoxins"/>
    <property type="match status" value="1"/>
</dbReference>
<dbReference type="PROSITE" id="PS51257">
    <property type="entry name" value="PROKAR_LIPOPROTEIN"/>
    <property type="match status" value="1"/>
</dbReference>
<feature type="domain" description="Blue (type 1) copper" evidence="9">
    <location>
        <begin position="57"/>
        <end position="133"/>
    </location>
</feature>
<reference evidence="10 11" key="1">
    <citation type="submission" date="2020-10" db="EMBL/GenBank/DDBJ databases">
        <title>Ca. Dormibacterota MAGs.</title>
        <authorList>
            <person name="Montgomery K."/>
        </authorList>
    </citation>
    <scope>NUCLEOTIDE SEQUENCE [LARGE SCALE GENOMIC DNA]</scope>
    <source>
        <strain evidence="10">Mitchell_Peninsula_5</strain>
    </source>
</reference>
<dbReference type="AlphaFoldDB" id="A0A934NGL0"/>
<feature type="binding site" evidence="7">
    <location>
        <position position="86"/>
    </location>
    <ligand>
        <name>Cu cation</name>
        <dbReference type="ChEBI" id="CHEBI:23378"/>
    </ligand>
</feature>
<evidence type="ECO:0000256" key="2">
    <source>
        <dbReference type="ARBA" id="ARBA00022448"/>
    </source>
</evidence>
<evidence type="ECO:0000256" key="8">
    <source>
        <dbReference type="SAM" id="SignalP"/>
    </source>
</evidence>